<protein>
    <submittedName>
        <fullName evidence="1">Uncharacterized protein</fullName>
    </submittedName>
</protein>
<dbReference type="Gene3D" id="2.120.10.30">
    <property type="entry name" value="TolB, C-terminal domain"/>
    <property type="match status" value="1"/>
</dbReference>
<gene>
    <name evidence="1" type="ORF">EDS130_LOCUS45241</name>
</gene>
<dbReference type="AlphaFoldDB" id="A0A815VV67"/>
<dbReference type="OrthoDB" id="342730at2759"/>
<dbReference type="SUPFAM" id="SSF101898">
    <property type="entry name" value="NHL repeat"/>
    <property type="match status" value="1"/>
</dbReference>
<reference evidence="1" key="1">
    <citation type="submission" date="2021-02" db="EMBL/GenBank/DDBJ databases">
        <authorList>
            <person name="Nowell W R."/>
        </authorList>
    </citation>
    <scope>NUCLEOTIDE SEQUENCE</scope>
</reference>
<dbReference type="InterPro" id="IPR011042">
    <property type="entry name" value="6-blade_b-propeller_TolB-like"/>
</dbReference>
<sequence>MKWLKDAREGIVVAGGNGQGHNLNQLSYPTSLIANDFGQIYVADFENDRIMRWSEENKARTRRVDESDLVYTKSPKKIQKIPLTSDIIVGENGRENELYQLDGPNGLSFDCEGNLYVTD</sequence>
<accession>A0A815VV67</accession>
<evidence type="ECO:0000313" key="2">
    <source>
        <dbReference type="Proteomes" id="UP000663852"/>
    </source>
</evidence>
<evidence type="ECO:0000313" key="1">
    <source>
        <dbReference type="EMBL" id="CAF1539894.1"/>
    </source>
</evidence>
<proteinExistence type="predicted"/>
<name>A0A815VV67_ADIRI</name>
<comment type="caution">
    <text evidence="1">The sequence shown here is derived from an EMBL/GenBank/DDBJ whole genome shotgun (WGS) entry which is preliminary data.</text>
</comment>
<dbReference type="Proteomes" id="UP000663852">
    <property type="component" value="Unassembled WGS sequence"/>
</dbReference>
<organism evidence="1 2">
    <name type="scientific">Adineta ricciae</name>
    <name type="common">Rotifer</name>
    <dbReference type="NCBI Taxonomy" id="249248"/>
    <lineage>
        <taxon>Eukaryota</taxon>
        <taxon>Metazoa</taxon>
        <taxon>Spiralia</taxon>
        <taxon>Gnathifera</taxon>
        <taxon>Rotifera</taxon>
        <taxon>Eurotatoria</taxon>
        <taxon>Bdelloidea</taxon>
        <taxon>Adinetida</taxon>
        <taxon>Adinetidae</taxon>
        <taxon>Adineta</taxon>
    </lineage>
</organism>
<dbReference type="EMBL" id="CAJNOJ010001039">
    <property type="protein sequence ID" value="CAF1539894.1"/>
    <property type="molecule type" value="Genomic_DNA"/>
</dbReference>